<dbReference type="Proteomes" id="UP000789595">
    <property type="component" value="Unassembled WGS sequence"/>
</dbReference>
<evidence type="ECO:0000256" key="9">
    <source>
        <dbReference type="ARBA" id="ARBA00029821"/>
    </source>
</evidence>
<dbReference type="InterPro" id="IPR029063">
    <property type="entry name" value="SAM-dependent_MTases_sf"/>
</dbReference>
<feature type="region of interest" description="Disordered" evidence="11">
    <location>
        <begin position="1"/>
        <end position="243"/>
    </location>
</feature>
<dbReference type="GO" id="GO:0000077">
    <property type="term" value="P:DNA damage checkpoint signaling"/>
    <property type="evidence" value="ECO:0007669"/>
    <property type="project" value="TreeGrafter"/>
</dbReference>
<keyword evidence="14" id="KW-1185">Reference proteome</keyword>
<evidence type="ECO:0000256" key="7">
    <source>
        <dbReference type="ARBA" id="ARBA00022853"/>
    </source>
</evidence>
<feature type="compositionally biased region" description="Acidic residues" evidence="11">
    <location>
        <begin position="230"/>
        <end position="241"/>
    </location>
</feature>
<evidence type="ECO:0000256" key="4">
    <source>
        <dbReference type="ARBA" id="ARBA00022603"/>
    </source>
</evidence>
<evidence type="ECO:0000256" key="10">
    <source>
        <dbReference type="ARBA" id="ARBA00047770"/>
    </source>
</evidence>
<organism evidence="13 14">
    <name type="scientific">Pelagomonas calceolata</name>
    <dbReference type="NCBI Taxonomy" id="35677"/>
    <lineage>
        <taxon>Eukaryota</taxon>
        <taxon>Sar</taxon>
        <taxon>Stramenopiles</taxon>
        <taxon>Ochrophyta</taxon>
        <taxon>Pelagophyceae</taxon>
        <taxon>Pelagomonadales</taxon>
        <taxon>Pelagomonadaceae</taxon>
        <taxon>Pelagomonas</taxon>
    </lineage>
</organism>
<comment type="subcellular location">
    <subcellularLocation>
        <location evidence="1">Nucleus</location>
    </subcellularLocation>
</comment>
<dbReference type="InterPro" id="IPR003903">
    <property type="entry name" value="UIM_dom"/>
</dbReference>
<evidence type="ECO:0000256" key="6">
    <source>
        <dbReference type="ARBA" id="ARBA00022691"/>
    </source>
</evidence>
<evidence type="ECO:0000256" key="5">
    <source>
        <dbReference type="ARBA" id="ARBA00022679"/>
    </source>
</evidence>
<comment type="caution">
    <text evidence="13">The sequence shown here is derived from an EMBL/GenBank/DDBJ whole genome shotgun (WGS) entry which is preliminary data.</text>
</comment>
<evidence type="ECO:0000313" key="13">
    <source>
        <dbReference type="EMBL" id="CAH0373245.1"/>
    </source>
</evidence>
<dbReference type="OrthoDB" id="204102at2759"/>
<feature type="compositionally biased region" description="Basic and acidic residues" evidence="11">
    <location>
        <begin position="120"/>
        <end position="129"/>
    </location>
</feature>
<keyword evidence="6" id="KW-0949">S-adenosyl-L-methionine</keyword>
<dbReference type="EMBL" id="CAKKNE010000004">
    <property type="protein sequence ID" value="CAH0373245.1"/>
    <property type="molecule type" value="Genomic_DNA"/>
</dbReference>
<evidence type="ECO:0000256" key="11">
    <source>
        <dbReference type="SAM" id="MobiDB-lite"/>
    </source>
</evidence>
<dbReference type="SUPFAM" id="SSF53335">
    <property type="entry name" value="S-adenosyl-L-methionine-dependent methyltransferases"/>
    <property type="match status" value="1"/>
</dbReference>
<keyword evidence="8" id="KW-0539">Nucleus</keyword>
<feature type="compositionally biased region" description="Basic and acidic residues" evidence="11">
    <location>
        <begin position="586"/>
        <end position="596"/>
    </location>
</feature>
<dbReference type="InterPro" id="IPR030445">
    <property type="entry name" value="H3-K79_meTrfase"/>
</dbReference>
<keyword evidence="7" id="KW-0156">Chromatin regulator</keyword>
<dbReference type="GO" id="GO:0140956">
    <property type="term" value="F:histone H3K79 trimethyltransferase activity"/>
    <property type="evidence" value="ECO:0007669"/>
    <property type="project" value="UniProtKB-EC"/>
</dbReference>
<dbReference type="Gene3D" id="3.40.50.150">
    <property type="entry name" value="Vaccinia Virus protein VP39"/>
    <property type="match status" value="1"/>
</dbReference>
<evidence type="ECO:0000256" key="2">
    <source>
        <dbReference type="ARBA" id="ARBA00012190"/>
    </source>
</evidence>
<feature type="compositionally biased region" description="Low complexity" evidence="11">
    <location>
        <begin position="36"/>
        <end position="57"/>
    </location>
</feature>
<dbReference type="PANTHER" id="PTHR21451:SF0">
    <property type="entry name" value="HISTONE-LYSINE N-METHYLTRANSFERASE, H3 LYSINE-79 SPECIFIC"/>
    <property type="match status" value="1"/>
</dbReference>
<feature type="region of interest" description="Disordered" evidence="11">
    <location>
        <begin position="586"/>
        <end position="611"/>
    </location>
</feature>
<sequence length="611" mass="64541">MATIDLTLSDDDAPPAAPVVHDLTLDSDSDAEQAPANAGEAPQLAPAAADDGDAPMVAAPPPVDALAAPEDAQMAPAPEPPVDADDAPRAPDDAAPDETLDEPQAPPRRARAASDASDAGEPKRQRVDDGGAAPAPAPDESEGEASEASDESGSKRGDEGDGEAAPPPPDRRRDRYGGDYKYDPYGPFGGGPAADAAPAPVAAAAQPPASDSDSEVEVMAAPAPAPAPADDPDETQMEDDDDLRRALEASRASVEEDAQRRRRSWSTDDRTPLTVAEYYSCFQAAQDNTGHTLEDIEEGSGVRAGNGPGSVRADGQGRAQYGRILTGATEKVANELGITDKDTALDIGSGVENVPLQIAATFGCKARGLELMESRAVVGTALDVELAAVINERHALRRCGDCRLEWGNMRDEQWWDFLTKAEEGGHMKVFVNNFNDVMGHRSTETRDGPTLDDRICAIFAAMQPGARMLTLNRMLALGPSRDQANAVREQRGLEPSADASFFSERKVTLTPQPWPWAPEGEDVVSWGGSAIEAYVYERLGGQSLPGGAAAFLCSARGCQMGNHSATAVLDDESHELVTECVYCGEERRPAPRERRQVSQSSRGSGESAKTR</sequence>
<dbReference type="GO" id="GO:0005634">
    <property type="term" value="C:nucleus"/>
    <property type="evidence" value="ECO:0007669"/>
    <property type="project" value="UniProtKB-SubCell"/>
</dbReference>
<reference evidence="13" key="1">
    <citation type="submission" date="2021-11" db="EMBL/GenBank/DDBJ databases">
        <authorList>
            <consortium name="Genoscope - CEA"/>
            <person name="William W."/>
        </authorList>
    </citation>
    <scope>NUCLEOTIDE SEQUENCE</scope>
</reference>
<evidence type="ECO:0000256" key="3">
    <source>
        <dbReference type="ARBA" id="ARBA00020987"/>
    </source>
</evidence>
<gene>
    <name evidence="13" type="ORF">PECAL_4P04260</name>
</gene>
<comment type="catalytic activity">
    <reaction evidence="10">
        <text>L-lysyl(79)-[histone H3] + 3 S-adenosyl-L-methionine = N(6),N(6),N(6)-trimethyl-L-lysyl(79)-[histone H3] + 3 S-adenosyl-L-homocysteine + 3 H(+)</text>
        <dbReference type="Rhea" id="RHEA:60328"/>
        <dbReference type="Rhea" id="RHEA-COMP:15549"/>
        <dbReference type="Rhea" id="RHEA-COMP:15552"/>
        <dbReference type="ChEBI" id="CHEBI:15378"/>
        <dbReference type="ChEBI" id="CHEBI:29969"/>
        <dbReference type="ChEBI" id="CHEBI:57856"/>
        <dbReference type="ChEBI" id="CHEBI:59789"/>
        <dbReference type="ChEBI" id="CHEBI:61961"/>
        <dbReference type="EC" id="2.1.1.360"/>
    </reaction>
</comment>
<feature type="compositionally biased region" description="Basic and acidic residues" evidence="11">
    <location>
        <begin position="169"/>
        <end position="182"/>
    </location>
</feature>
<feature type="domain" description="DOT1" evidence="12">
    <location>
        <begin position="320"/>
        <end position="477"/>
    </location>
</feature>
<evidence type="ECO:0000313" key="14">
    <source>
        <dbReference type="Proteomes" id="UP000789595"/>
    </source>
</evidence>
<dbReference type="PROSITE" id="PS50330">
    <property type="entry name" value="UIM"/>
    <property type="match status" value="1"/>
</dbReference>
<evidence type="ECO:0000259" key="12">
    <source>
        <dbReference type="Pfam" id="PF08123"/>
    </source>
</evidence>
<keyword evidence="5" id="KW-0808">Transferase</keyword>
<protein>
    <recommendedName>
        <fullName evidence="3">Histone-lysine N-methyltransferase, H3 lysine-79 specific</fullName>
        <ecNumber evidence="2">2.1.1.360</ecNumber>
    </recommendedName>
    <alternativeName>
        <fullName evidence="9">Histone H3-K79 methyltransferase</fullName>
    </alternativeName>
</protein>
<dbReference type="InterPro" id="IPR025789">
    <property type="entry name" value="DOT1_dom"/>
</dbReference>
<proteinExistence type="predicted"/>
<name>A0A8J2WMG7_9STRA</name>
<dbReference type="PANTHER" id="PTHR21451">
    <property type="entry name" value="HISTONE H3 METHYLTRANSFERASE"/>
    <property type="match status" value="1"/>
</dbReference>
<feature type="compositionally biased region" description="Low complexity" evidence="11">
    <location>
        <begin position="193"/>
        <end position="211"/>
    </location>
</feature>
<accession>A0A8J2WMG7</accession>
<dbReference type="GO" id="GO:0032259">
    <property type="term" value="P:methylation"/>
    <property type="evidence" value="ECO:0007669"/>
    <property type="project" value="UniProtKB-KW"/>
</dbReference>
<dbReference type="Pfam" id="PF08123">
    <property type="entry name" value="DOT1"/>
    <property type="match status" value="1"/>
</dbReference>
<evidence type="ECO:0000256" key="8">
    <source>
        <dbReference type="ARBA" id="ARBA00023242"/>
    </source>
</evidence>
<evidence type="ECO:0000256" key="1">
    <source>
        <dbReference type="ARBA" id="ARBA00004123"/>
    </source>
</evidence>
<feature type="compositionally biased region" description="Low complexity" evidence="11">
    <location>
        <begin position="64"/>
        <end position="76"/>
    </location>
</feature>
<dbReference type="EC" id="2.1.1.360" evidence="2"/>
<dbReference type="AlphaFoldDB" id="A0A8J2WMG7"/>
<dbReference type="GO" id="GO:0006281">
    <property type="term" value="P:DNA repair"/>
    <property type="evidence" value="ECO:0007669"/>
    <property type="project" value="TreeGrafter"/>
</dbReference>
<feature type="compositionally biased region" description="Acidic residues" evidence="11">
    <location>
        <begin position="139"/>
        <end position="150"/>
    </location>
</feature>
<feature type="compositionally biased region" description="Low complexity" evidence="11">
    <location>
        <begin position="597"/>
        <end position="611"/>
    </location>
</feature>
<keyword evidence="4" id="KW-0489">Methyltransferase</keyword>